<organism evidence="17">
    <name type="scientific">uncultured Planctomycetota bacterium</name>
    <dbReference type="NCBI Taxonomy" id="120965"/>
    <lineage>
        <taxon>Bacteria</taxon>
        <taxon>Pseudomonadati</taxon>
        <taxon>Planctomycetota</taxon>
        <taxon>environmental samples</taxon>
    </lineage>
</organism>
<dbReference type="InterPro" id="IPR036034">
    <property type="entry name" value="PDZ_sf"/>
</dbReference>
<evidence type="ECO:0000256" key="8">
    <source>
        <dbReference type="ARBA" id="ARBA00022989"/>
    </source>
</evidence>
<evidence type="ECO:0000256" key="15">
    <source>
        <dbReference type="SAM" id="MobiDB-lite"/>
    </source>
</evidence>
<feature type="compositionally biased region" description="Basic and acidic residues" evidence="15">
    <location>
        <begin position="50"/>
        <end position="65"/>
    </location>
</feature>
<dbReference type="PANTHER" id="PTHR12428:SF65">
    <property type="entry name" value="CYTOCHROME C OXIDASE ASSEMBLY PROTEIN COX18, MITOCHONDRIAL"/>
    <property type="match status" value="1"/>
</dbReference>
<feature type="transmembrane region" description="Helical" evidence="13">
    <location>
        <begin position="12"/>
        <end position="35"/>
    </location>
</feature>
<dbReference type="GO" id="GO:0051205">
    <property type="term" value="P:protein insertion into membrane"/>
    <property type="evidence" value="ECO:0007669"/>
    <property type="project" value="TreeGrafter"/>
</dbReference>
<dbReference type="GO" id="GO:0032977">
    <property type="term" value="F:membrane insertase activity"/>
    <property type="evidence" value="ECO:0007669"/>
    <property type="project" value="InterPro"/>
</dbReference>
<dbReference type="PANTHER" id="PTHR12428">
    <property type="entry name" value="OXA1"/>
    <property type="match status" value="1"/>
</dbReference>
<dbReference type="GO" id="GO:0015031">
    <property type="term" value="P:protein transport"/>
    <property type="evidence" value="ECO:0007669"/>
    <property type="project" value="UniProtKB-KW"/>
</dbReference>
<dbReference type="HAMAP" id="MF_01810">
    <property type="entry name" value="YidC_type1"/>
    <property type="match status" value="1"/>
</dbReference>
<comment type="subunit">
    <text evidence="13">Interacts with the Sec translocase complex via SecD. Specifically interacts with transmembrane segments of nascent integral membrane proteins during membrane integration.</text>
</comment>
<keyword evidence="14" id="KW-0175">Coiled coil</keyword>
<comment type="subcellular location">
    <subcellularLocation>
        <location evidence="1">Cell inner membrane</location>
        <topology evidence="1">Multi-pass membrane protein</topology>
    </subcellularLocation>
    <subcellularLocation>
        <location evidence="13">Cell membrane</location>
        <topology evidence="13">Multi-pass membrane protein</topology>
    </subcellularLocation>
</comment>
<dbReference type="InterPro" id="IPR001708">
    <property type="entry name" value="YidC/ALB3/OXA1/COX18"/>
</dbReference>
<evidence type="ECO:0000256" key="12">
    <source>
        <dbReference type="ARBA" id="ARBA00033342"/>
    </source>
</evidence>
<feature type="transmembrane region" description="Helical" evidence="13">
    <location>
        <begin position="694"/>
        <end position="715"/>
    </location>
</feature>
<keyword evidence="4 13" id="KW-0813">Transport</keyword>
<proteinExistence type="inferred from homology"/>
<evidence type="ECO:0000256" key="3">
    <source>
        <dbReference type="ARBA" id="ARBA00015325"/>
    </source>
</evidence>
<name>H5SDM7_9BACT</name>
<dbReference type="EMBL" id="AP011683">
    <property type="protein sequence ID" value="BAL54263.1"/>
    <property type="molecule type" value="Genomic_DNA"/>
</dbReference>
<dbReference type="InterPro" id="IPR047196">
    <property type="entry name" value="YidC_ALB_C"/>
</dbReference>
<dbReference type="CDD" id="cd06779">
    <property type="entry name" value="cpPDZ_Deg_HtrA-like"/>
    <property type="match status" value="1"/>
</dbReference>
<dbReference type="SMART" id="SM00228">
    <property type="entry name" value="PDZ"/>
    <property type="match status" value="1"/>
</dbReference>
<feature type="transmembrane region" description="Helical" evidence="13">
    <location>
        <begin position="560"/>
        <end position="580"/>
    </location>
</feature>
<dbReference type="PRINTS" id="PR00701">
    <property type="entry name" value="60KDINNERMP"/>
</dbReference>
<evidence type="ECO:0000256" key="2">
    <source>
        <dbReference type="ARBA" id="ARBA00010527"/>
    </source>
</evidence>
<dbReference type="Gene3D" id="2.30.42.10">
    <property type="match status" value="1"/>
</dbReference>
<dbReference type="Pfam" id="PF17820">
    <property type="entry name" value="PDZ_6"/>
    <property type="match status" value="1"/>
</dbReference>
<dbReference type="NCBIfam" id="TIGR03592">
    <property type="entry name" value="yidC_oxa1_cterm"/>
    <property type="match status" value="1"/>
</dbReference>
<evidence type="ECO:0000259" key="16">
    <source>
        <dbReference type="PROSITE" id="PS50106"/>
    </source>
</evidence>
<evidence type="ECO:0000256" key="14">
    <source>
        <dbReference type="SAM" id="Coils"/>
    </source>
</evidence>
<dbReference type="AlphaFoldDB" id="H5SDM7"/>
<evidence type="ECO:0000256" key="6">
    <source>
        <dbReference type="ARBA" id="ARBA00022692"/>
    </source>
</evidence>
<dbReference type="Gene3D" id="2.70.98.90">
    <property type="match status" value="1"/>
</dbReference>
<evidence type="ECO:0000313" key="17">
    <source>
        <dbReference type="EMBL" id="BAL54263.1"/>
    </source>
</evidence>
<keyword evidence="5 13" id="KW-1003">Cell membrane</keyword>
<comment type="similarity">
    <text evidence="2 13">Belongs to the OXA1/ALB3/YidC family. Type 1 subfamily.</text>
</comment>
<evidence type="ECO:0000256" key="1">
    <source>
        <dbReference type="ARBA" id="ARBA00004429"/>
    </source>
</evidence>
<dbReference type="SUPFAM" id="SSF50156">
    <property type="entry name" value="PDZ domain-like"/>
    <property type="match status" value="1"/>
</dbReference>
<evidence type="ECO:0000256" key="4">
    <source>
        <dbReference type="ARBA" id="ARBA00022448"/>
    </source>
</evidence>
<protein>
    <recommendedName>
        <fullName evidence="3 13">Membrane protein insertase YidC</fullName>
    </recommendedName>
    <alternativeName>
        <fullName evidence="12 13">Foldase YidC</fullName>
    </alternativeName>
    <alternativeName>
        <fullName evidence="11 13">Membrane integrase YidC</fullName>
    </alternativeName>
    <alternativeName>
        <fullName evidence="13">Membrane protein YidC</fullName>
    </alternativeName>
</protein>
<dbReference type="PROSITE" id="PS50106">
    <property type="entry name" value="PDZ"/>
    <property type="match status" value="1"/>
</dbReference>
<evidence type="ECO:0000256" key="7">
    <source>
        <dbReference type="ARBA" id="ARBA00022927"/>
    </source>
</evidence>
<sequence>MLDQSQNRMWARYFAFLAVSMLIIVINLYLGSLWAPKPPGGPPANVSQLEKTHSGETEGKKESVNAEKTTGLSDKPSASAVQEEKETVKAQKSQLPEPPVRYVTLGSLDPESPYRMLVTLSSRGAAVSRLELNSPKYCDTEARGGYLGELFFEPPLDKGPLQVDVVGPGTPAALAGLRAGDVLLSIDDKPVAGILGFRQIMDKTRPGQTVSLAIRRGDRQITLQARLRRTPMAIIRREEGGPYSFEMTLAALGKERVVDVRAQFEERMQETNDPLQKEVLYLQWLHSELPDIHLKSENWYLLPEGADPTKPETWTAESDDKGVVPRESVRFAQWLPDKNLVIVKRYELARVSPGRQDDHDDPSYHFTLGITVINVGQNATSVAYELDGPNGLPTEGAWYARKMSNSWSAVGLRDVAVRVGSNGIKLVACPSIARDRWGAPWKDTENQLITALGVDAQYFSVILLPQREQSGDVWFADARPIRIGAVEPNYEYLTNVSCRLQSVPVELKPGEQLSHTFKVFAGPKRSDLLAHYELGSLIQYGWFWFVADPMTRLLHIFHDYIVFNYGLAIVLLTVVVRLLMFPISRKQALNAQKMQELQPEIKKIQEKYKDLQERNRATQELFRQHNYNPFSGCLVLFIQLPIFIGLYKALAIDVELRQAPLISESIRWCSNLAAPDMLFDWSFLWPEWFNRGHGMFGLGPYFNILPVLTIAIFLWQQKRMMPPPADEQAAVQQKVMNFMMIFMGILFYKVPSGLCLYFIASSLWGMAEREILLKTVKKPDKTKKPKRDWKNTWQKIQGAIPDWLKELVRAADKRYAERMPRERQRPPAKRTRV</sequence>
<evidence type="ECO:0000256" key="13">
    <source>
        <dbReference type="HAMAP-Rule" id="MF_01810"/>
    </source>
</evidence>
<reference evidence="17" key="2">
    <citation type="journal article" date="2012" name="PLoS ONE">
        <title>A Deeply Branching Thermophilic Bacterium with an Ancient Acetyl-CoA Pathway Dominates a Subsurface Ecosystem.</title>
        <authorList>
            <person name="Takami H."/>
            <person name="Noguchi H."/>
            <person name="Takaki Y."/>
            <person name="Uchiyama I."/>
            <person name="Toyoda A."/>
            <person name="Nishi S."/>
            <person name="Chee G.-J."/>
            <person name="Arai W."/>
            <person name="Nunoura T."/>
            <person name="Itoh T."/>
            <person name="Hattori M."/>
            <person name="Takai K."/>
        </authorList>
    </citation>
    <scope>NUCLEOTIDE SEQUENCE</scope>
</reference>
<keyword evidence="7 13" id="KW-0653">Protein transport</keyword>
<dbReference type="InterPro" id="IPR028053">
    <property type="entry name" value="Membr_insert_YidC_N"/>
</dbReference>
<feature type="transmembrane region" description="Helical" evidence="13">
    <location>
        <begin position="630"/>
        <end position="650"/>
    </location>
</feature>
<evidence type="ECO:0000256" key="10">
    <source>
        <dbReference type="ARBA" id="ARBA00023186"/>
    </source>
</evidence>
<feature type="coiled-coil region" evidence="14">
    <location>
        <begin position="594"/>
        <end position="621"/>
    </location>
</feature>
<keyword evidence="6 13" id="KW-0812">Transmembrane</keyword>
<reference evidence="17" key="1">
    <citation type="journal article" date="2005" name="Environ. Microbiol.">
        <title>Genetic and functional properties of uncultivated thermophilic crenarchaeotes from a subsurface gold mine as revealed by analysis of genome fragments.</title>
        <authorList>
            <person name="Nunoura T."/>
            <person name="Hirayama H."/>
            <person name="Takami H."/>
            <person name="Oida H."/>
            <person name="Nishi S."/>
            <person name="Shimamura S."/>
            <person name="Suzuki Y."/>
            <person name="Inagaki F."/>
            <person name="Takai K."/>
            <person name="Nealson K.H."/>
            <person name="Horikoshi K."/>
        </authorList>
    </citation>
    <scope>NUCLEOTIDE SEQUENCE</scope>
</reference>
<gene>
    <name evidence="13" type="primary">yidC</name>
    <name evidence="17" type="ORF">HGMM_F14B06C07</name>
</gene>
<feature type="domain" description="PDZ" evidence="16">
    <location>
        <begin position="163"/>
        <end position="218"/>
    </location>
</feature>
<dbReference type="InterPro" id="IPR028055">
    <property type="entry name" value="YidC/Oxa/ALB_C"/>
</dbReference>
<keyword evidence="10 13" id="KW-0143">Chaperone</keyword>
<dbReference type="CDD" id="cd20070">
    <property type="entry name" value="5TM_YidC_Alb3"/>
    <property type="match status" value="1"/>
</dbReference>
<comment type="function">
    <text evidence="13">Required for the insertion and/or proper folding and/or complex formation of integral membrane proteins into the membrane. Involved in integration of membrane proteins that insert both dependently and independently of the Sec translocase complex, as well as at least some lipoproteins. Aids folding of multispanning membrane proteins.</text>
</comment>
<dbReference type="InterPro" id="IPR041489">
    <property type="entry name" value="PDZ_6"/>
</dbReference>
<dbReference type="Pfam" id="PF02096">
    <property type="entry name" value="60KD_IMP"/>
    <property type="match status" value="1"/>
</dbReference>
<dbReference type="GO" id="GO:0005886">
    <property type="term" value="C:plasma membrane"/>
    <property type="evidence" value="ECO:0007669"/>
    <property type="project" value="UniProtKB-SubCell"/>
</dbReference>
<keyword evidence="8 13" id="KW-1133">Transmembrane helix</keyword>
<dbReference type="InterPro" id="IPR001478">
    <property type="entry name" value="PDZ"/>
</dbReference>
<accession>H5SDM7</accession>
<evidence type="ECO:0000256" key="11">
    <source>
        <dbReference type="ARBA" id="ARBA00033245"/>
    </source>
</evidence>
<evidence type="ECO:0000256" key="9">
    <source>
        <dbReference type="ARBA" id="ARBA00023136"/>
    </source>
</evidence>
<keyword evidence="9 13" id="KW-0472">Membrane</keyword>
<feature type="region of interest" description="Disordered" evidence="15">
    <location>
        <begin position="40"/>
        <end position="95"/>
    </location>
</feature>
<dbReference type="InterPro" id="IPR038221">
    <property type="entry name" value="YidC_periplasmic_sf"/>
</dbReference>
<feature type="transmembrane region" description="Helical" evidence="13">
    <location>
        <begin position="735"/>
        <end position="760"/>
    </location>
</feature>
<dbReference type="Pfam" id="PF14849">
    <property type="entry name" value="YidC_periplas"/>
    <property type="match status" value="1"/>
</dbReference>
<evidence type="ECO:0000256" key="5">
    <source>
        <dbReference type="ARBA" id="ARBA00022475"/>
    </source>
</evidence>
<dbReference type="InterPro" id="IPR019998">
    <property type="entry name" value="Membr_insert_YidC"/>
</dbReference>